<gene>
    <name evidence="4" type="primary">LOC111110044</name>
</gene>
<dbReference type="SUPFAM" id="SSF57625">
    <property type="entry name" value="Invertebrate chitin-binding proteins"/>
    <property type="match status" value="3"/>
</dbReference>
<keyword evidence="3" id="KW-1185">Reference proteome</keyword>
<dbReference type="Proteomes" id="UP000694844">
    <property type="component" value="Chromosome 8"/>
</dbReference>
<feature type="domain" description="Chitin-binding type-2" evidence="2">
    <location>
        <begin position="154"/>
        <end position="215"/>
    </location>
</feature>
<keyword evidence="1" id="KW-0732">Signal</keyword>
<dbReference type="GO" id="GO:0005576">
    <property type="term" value="C:extracellular region"/>
    <property type="evidence" value="ECO:0007669"/>
    <property type="project" value="InterPro"/>
</dbReference>
<evidence type="ECO:0000313" key="4">
    <source>
        <dbReference type="RefSeq" id="XP_022302084.1"/>
    </source>
</evidence>
<reference evidence="4" key="1">
    <citation type="submission" date="2025-08" db="UniProtKB">
        <authorList>
            <consortium name="RefSeq"/>
        </authorList>
    </citation>
    <scope>IDENTIFICATION</scope>
    <source>
        <tissue evidence="4">Whole sample</tissue>
    </source>
</reference>
<dbReference type="AlphaFoldDB" id="A0A8B8BGZ7"/>
<dbReference type="GO" id="GO:0008061">
    <property type="term" value="F:chitin binding"/>
    <property type="evidence" value="ECO:0007669"/>
    <property type="project" value="InterPro"/>
</dbReference>
<feature type="signal peptide" evidence="1">
    <location>
        <begin position="1"/>
        <end position="25"/>
    </location>
</feature>
<organism evidence="3 4">
    <name type="scientific">Crassostrea virginica</name>
    <name type="common">Eastern oyster</name>
    <dbReference type="NCBI Taxonomy" id="6565"/>
    <lineage>
        <taxon>Eukaryota</taxon>
        <taxon>Metazoa</taxon>
        <taxon>Spiralia</taxon>
        <taxon>Lophotrochozoa</taxon>
        <taxon>Mollusca</taxon>
        <taxon>Bivalvia</taxon>
        <taxon>Autobranchia</taxon>
        <taxon>Pteriomorphia</taxon>
        <taxon>Ostreida</taxon>
        <taxon>Ostreoidea</taxon>
        <taxon>Ostreidae</taxon>
        <taxon>Crassostrea</taxon>
    </lineage>
</organism>
<dbReference type="Pfam" id="PF01607">
    <property type="entry name" value="CBM_14"/>
    <property type="match status" value="2"/>
</dbReference>
<dbReference type="KEGG" id="cvn:111110044"/>
<dbReference type="RefSeq" id="XP_022302084.1">
    <property type="nucleotide sequence ID" value="XM_022446376.1"/>
</dbReference>
<evidence type="ECO:0000259" key="2">
    <source>
        <dbReference type="PROSITE" id="PS50940"/>
    </source>
</evidence>
<dbReference type="OrthoDB" id="6020543at2759"/>
<dbReference type="GeneID" id="111110044"/>
<name>A0A8B8BGZ7_CRAVI</name>
<feature type="domain" description="Chitin-binding type-2" evidence="2">
    <location>
        <begin position="310"/>
        <end position="384"/>
    </location>
</feature>
<dbReference type="SMART" id="SM00494">
    <property type="entry name" value="ChtBD2"/>
    <property type="match status" value="4"/>
</dbReference>
<dbReference type="PROSITE" id="PS50940">
    <property type="entry name" value="CHIT_BIND_II"/>
    <property type="match status" value="3"/>
</dbReference>
<evidence type="ECO:0000256" key="1">
    <source>
        <dbReference type="SAM" id="SignalP"/>
    </source>
</evidence>
<accession>A0A8B8BGZ7</accession>
<feature type="domain" description="Chitin-binding type-2" evidence="2">
    <location>
        <begin position="522"/>
        <end position="576"/>
    </location>
</feature>
<dbReference type="InterPro" id="IPR036508">
    <property type="entry name" value="Chitin-bd_dom_sf"/>
</dbReference>
<protein>
    <submittedName>
        <fullName evidence="4">Uncharacterized protein LOC111110044</fullName>
    </submittedName>
</protein>
<evidence type="ECO:0000313" key="3">
    <source>
        <dbReference type="Proteomes" id="UP000694844"/>
    </source>
</evidence>
<feature type="chain" id="PRO_5034907217" evidence="1">
    <location>
        <begin position="26"/>
        <end position="576"/>
    </location>
</feature>
<dbReference type="InterPro" id="IPR002557">
    <property type="entry name" value="Chitin-bd_dom"/>
</dbReference>
<dbReference type="Gene3D" id="2.170.140.10">
    <property type="entry name" value="Chitin binding domain"/>
    <property type="match status" value="2"/>
</dbReference>
<sequence>MDTLLTLSFFNTLFAILFFSSSISTQSLYEDGDRSYNDFNAKSKEIEVQTFLEKTEARLRETELQFEKFKEKDLMSDPYNKLLKMINTGQLPDALGQTCPEDIHLNTRADIAKLLEFTTKLKSIINTYFYKDHQSYVSSVVKSFGLPGTCTKIQELCRAHPHLVFPHPDECQLYYNCSVTYGTVPFQLEQHLVECPYPSLFSTQSLQCENFTEVCCGFRKEIKDKCEYKLHSQPGDPDNYLCKRQNPSCKNKTDGYHRGFGDRNSFINCFKERLLNTGTCEDDVEWGKIIFHDGKCTNPYTILYKDGGYLSSCEGKADGNYRFEHDSSYMGQGDYFGIGRRCDAYYRCQGGVAIPVKCPKGTVFESVSRLCKPGNHSIELGCTLYCNPDFKRMPAFPINLAECPYPEQFSEVTQRCENFTKVTCGSRPQVKDYCKYWVPLYMHRIWGQCESYHFSCAGLPDGLNEHPVKRPGPYYVICLQERVIEEGTCPRDTKWHAQTFPFNGTCTQQFAIPKSYYGIGSLPDCSGKDDGHYQYANRRCDAYYRCDGGVATAVKCPPQTSFDKRTGICRGDVTCS</sequence>
<proteinExistence type="predicted"/>